<feature type="chain" id="PRO_5011778547" description="Adhesin" evidence="1">
    <location>
        <begin position="19"/>
        <end position="288"/>
    </location>
</feature>
<gene>
    <name evidence="2" type="ORF">SAMN02745724_03531</name>
</gene>
<dbReference type="OrthoDB" id="6194490at2"/>
<keyword evidence="1" id="KW-0732">Signal</keyword>
<feature type="signal peptide" evidence="1">
    <location>
        <begin position="1"/>
        <end position="18"/>
    </location>
</feature>
<dbReference type="RefSeq" id="WP_091987424.1">
    <property type="nucleotide sequence ID" value="NZ_FOLO01000033.1"/>
</dbReference>
<evidence type="ECO:0000256" key="1">
    <source>
        <dbReference type="SAM" id="SignalP"/>
    </source>
</evidence>
<reference evidence="2 3" key="1">
    <citation type="submission" date="2016-10" db="EMBL/GenBank/DDBJ databases">
        <authorList>
            <person name="de Groot N.N."/>
        </authorList>
    </citation>
    <scope>NUCLEOTIDE SEQUENCE [LARGE SCALE GENOMIC DNA]</scope>
    <source>
        <strain evidence="2 3">DSM 6059</strain>
    </source>
</reference>
<protein>
    <recommendedName>
        <fullName evidence="4">Adhesin</fullName>
    </recommendedName>
</protein>
<dbReference type="STRING" id="1123010.SAMN02745724_03531"/>
<sequence length="288" mass="31214">MKQLFLLLSLAFMSTIHAGELINKTIEVQSPKNILIDNLRGDIEIFGWDKNKIVIKGELDDSAKSLVVKNKGHKVYIKVKMKGDSHSGDGSDLKVYIPASTSLWFKGVDTSFSFNDLNAGIEGRTINGDLVIKNVKTKIKASTVSGDVNIINSNGYAHIESVTGTIVLSGKYQEAYIKSMSGEIKSTIDQIQNLTTENVSGHTAIQGILQNKAQIKLSSVSGAIKYKSKGKLNAACELKSQFGGQIKNKITQDQPKRSMLKQELNFMSGDGSGNLIISTVTGSVSIED</sequence>
<proteinExistence type="predicted"/>
<dbReference type="AlphaFoldDB" id="A0A1I1PNG4"/>
<dbReference type="EMBL" id="FOLO01000033">
    <property type="protein sequence ID" value="SFD11434.1"/>
    <property type="molecule type" value="Genomic_DNA"/>
</dbReference>
<evidence type="ECO:0008006" key="4">
    <source>
        <dbReference type="Google" id="ProtNLM"/>
    </source>
</evidence>
<keyword evidence="3" id="KW-1185">Reference proteome</keyword>
<evidence type="ECO:0000313" key="2">
    <source>
        <dbReference type="EMBL" id="SFD11434.1"/>
    </source>
</evidence>
<accession>A0A1I1PNG4</accession>
<dbReference type="Proteomes" id="UP000198862">
    <property type="component" value="Unassembled WGS sequence"/>
</dbReference>
<name>A0A1I1PNG4_9GAMM</name>
<evidence type="ECO:0000313" key="3">
    <source>
        <dbReference type="Proteomes" id="UP000198862"/>
    </source>
</evidence>
<organism evidence="2 3">
    <name type="scientific">Pseudoalteromonas denitrificans DSM 6059</name>
    <dbReference type="NCBI Taxonomy" id="1123010"/>
    <lineage>
        <taxon>Bacteria</taxon>
        <taxon>Pseudomonadati</taxon>
        <taxon>Pseudomonadota</taxon>
        <taxon>Gammaproteobacteria</taxon>
        <taxon>Alteromonadales</taxon>
        <taxon>Pseudoalteromonadaceae</taxon>
        <taxon>Pseudoalteromonas</taxon>
    </lineage>
</organism>